<accession>A0A381QJE7</accession>
<organism evidence="1">
    <name type="scientific">marine metagenome</name>
    <dbReference type="NCBI Taxonomy" id="408172"/>
    <lineage>
        <taxon>unclassified sequences</taxon>
        <taxon>metagenomes</taxon>
        <taxon>ecological metagenomes</taxon>
    </lineage>
</organism>
<dbReference type="EMBL" id="UINC01001372">
    <property type="protein sequence ID" value="SUZ79024.1"/>
    <property type="molecule type" value="Genomic_DNA"/>
</dbReference>
<reference evidence="1" key="1">
    <citation type="submission" date="2018-05" db="EMBL/GenBank/DDBJ databases">
        <authorList>
            <person name="Lanie J.A."/>
            <person name="Ng W.-L."/>
            <person name="Kazmierczak K.M."/>
            <person name="Andrzejewski T.M."/>
            <person name="Davidsen T.M."/>
            <person name="Wayne K.J."/>
            <person name="Tettelin H."/>
            <person name="Glass J.I."/>
            <person name="Rusch D."/>
            <person name="Podicherti R."/>
            <person name="Tsui H.-C.T."/>
            <person name="Winkler M.E."/>
        </authorList>
    </citation>
    <scope>NUCLEOTIDE SEQUENCE</scope>
</reference>
<sequence length="22" mass="2257">MTILSIVQAEAGDSSTMSWASA</sequence>
<evidence type="ECO:0000313" key="1">
    <source>
        <dbReference type="EMBL" id="SUZ79024.1"/>
    </source>
</evidence>
<name>A0A381QJE7_9ZZZZ</name>
<protein>
    <submittedName>
        <fullName evidence="1">Uncharacterized protein</fullName>
    </submittedName>
</protein>
<dbReference type="AlphaFoldDB" id="A0A381QJE7"/>
<gene>
    <name evidence="1" type="ORF">METZ01_LOCUS31878</name>
</gene>
<proteinExistence type="predicted"/>